<evidence type="ECO:0000313" key="1">
    <source>
        <dbReference type="EMBL" id="ARV76900.1"/>
    </source>
</evidence>
<reference evidence="1 2" key="1">
    <citation type="submission" date="2017-05" db="EMBL/GenBank/DDBJ databases">
        <authorList>
            <person name="Song R."/>
            <person name="Chenine A.L."/>
            <person name="Ruprecht R.M."/>
        </authorList>
    </citation>
    <scope>NUCLEOTIDE SEQUENCE [LARGE SCALE GENOMIC DNA]</scope>
</reference>
<evidence type="ECO:0000313" key="2">
    <source>
        <dbReference type="Proteomes" id="UP000225448"/>
    </source>
</evidence>
<proteinExistence type="predicted"/>
<name>A0A1Y0SU85_9CAUD</name>
<sequence length="170" mass="19550">MKNLIMRLIVKLFGLQYVNYFVKFEQTDEERTKEAMDYLISEGSHFRVLPENYEAFYKELITGSKEDKVWRSVLFRKALDTVSKEESYQLAAHILLAPYAQGTSDWPEQIFFKANQLAANKLVVPVPMLGYVKILTEALIEVCPALPIDVARAVAFSVYHTNKFFKGVKS</sequence>
<organism evidence="1 2">
    <name type="scientific">Pseudomonas phage Phabio</name>
    <dbReference type="NCBI Taxonomy" id="2006668"/>
    <lineage>
        <taxon>Viruses</taxon>
        <taxon>Duplodnaviria</taxon>
        <taxon>Heunggongvirae</taxon>
        <taxon>Uroviricota</taxon>
        <taxon>Caudoviricetes</taxon>
        <taxon>Chimalliviridae</taxon>
        <taxon>Phabiovirus</taxon>
        <taxon>Phabiovirus phabio</taxon>
    </lineage>
</organism>
<protein>
    <submittedName>
        <fullName evidence="1">Uncharacterized protein</fullName>
    </submittedName>
</protein>
<dbReference type="Proteomes" id="UP000225448">
    <property type="component" value="Segment"/>
</dbReference>
<keyword evidence="2" id="KW-1185">Reference proteome</keyword>
<dbReference type="EMBL" id="MF042360">
    <property type="protein sequence ID" value="ARV76900.1"/>
    <property type="molecule type" value="Genomic_DNA"/>
</dbReference>
<accession>A0A1Y0SU85</accession>
<gene>
    <name evidence="1" type="ORF">PHABIO_269</name>
</gene>